<feature type="transmembrane region" description="Helical" evidence="11">
    <location>
        <begin position="181"/>
        <end position="199"/>
    </location>
</feature>
<organism evidence="12 13">
    <name type="scientific">Anaplasma marginale (strain Florida)</name>
    <dbReference type="NCBI Taxonomy" id="320483"/>
    <lineage>
        <taxon>Bacteria</taxon>
        <taxon>Pseudomonadati</taxon>
        <taxon>Pseudomonadota</taxon>
        <taxon>Alphaproteobacteria</taxon>
        <taxon>Rickettsiales</taxon>
        <taxon>Anaplasmataceae</taxon>
        <taxon>Anaplasma</taxon>
    </lineage>
</organism>
<comment type="similarity">
    <text evidence="3 11">Belongs to the UbiA prenyltransferase family.</text>
</comment>
<evidence type="ECO:0000256" key="8">
    <source>
        <dbReference type="ARBA" id="ARBA00022692"/>
    </source>
</evidence>
<evidence type="ECO:0000256" key="3">
    <source>
        <dbReference type="ARBA" id="ARBA00005985"/>
    </source>
</evidence>
<evidence type="ECO:0000256" key="4">
    <source>
        <dbReference type="ARBA" id="ARBA00022475"/>
    </source>
</evidence>
<dbReference type="HOGENOM" id="CLU_034879_0_2_5"/>
<feature type="transmembrane region" description="Helical" evidence="11">
    <location>
        <begin position="234"/>
        <end position="267"/>
    </location>
</feature>
<dbReference type="PANTHER" id="PTHR11048:SF28">
    <property type="entry name" value="4-HYDROXYBENZOATE POLYPRENYLTRANSFERASE, MITOCHONDRIAL"/>
    <property type="match status" value="1"/>
</dbReference>
<dbReference type="GO" id="GO:0008412">
    <property type="term" value="F:4-hydroxybenzoate polyprenyltransferase activity"/>
    <property type="evidence" value="ECO:0007669"/>
    <property type="project" value="UniProtKB-UniRule"/>
</dbReference>
<dbReference type="FunFam" id="1.20.120.1780:FF:000001">
    <property type="entry name" value="4-hydroxybenzoate octaprenyltransferase"/>
    <property type="match status" value="1"/>
</dbReference>
<evidence type="ECO:0000256" key="7">
    <source>
        <dbReference type="ARBA" id="ARBA00022688"/>
    </source>
</evidence>
<comment type="cofactor">
    <cofactor evidence="1 11">
        <name>Mg(2+)</name>
        <dbReference type="ChEBI" id="CHEBI:18420"/>
    </cofactor>
</comment>
<dbReference type="EC" id="2.5.1.39" evidence="11"/>
<comment type="subcellular location">
    <subcellularLocation>
        <location evidence="11">Cell inner membrane</location>
        <topology evidence="11">Multi-pass membrane protein</topology>
    </subcellularLocation>
    <subcellularLocation>
        <location evidence="2">Membrane</location>
        <topology evidence="2">Multi-pass membrane protein</topology>
    </subcellularLocation>
</comment>
<dbReference type="PROSITE" id="PS00943">
    <property type="entry name" value="UBIA"/>
    <property type="match status" value="1"/>
</dbReference>
<dbReference type="InterPro" id="IPR044878">
    <property type="entry name" value="UbiA_sf"/>
</dbReference>
<keyword evidence="7 11" id="KW-0831">Ubiquinone biosynthesis</keyword>
<reference evidence="12 13" key="1">
    <citation type="journal article" date="2009" name="BMC Genomics">
        <title>Conservation in the face of diversity: multistrain analysis of an intracellular bacterium.</title>
        <authorList>
            <person name="Dark M.J."/>
            <person name="Herndon D.R."/>
            <person name="Kappmeyer L.S."/>
            <person name="Gonzales M.P."/>
            <person name="Nordeen E."/>
            <person name="Palmer G.H."/>
            <person name="Knowles D.P. Jr."/>
            <person name="Brayton K.A."/>
        </authorList>
    </citation>
    <scope>NUCLEOTIDE SEQUENCE [LARGE SCALE GENOMIC DNA]</scope>
    <source>
        <strain evidence="12 13">Florida</strain>
    </source>
</reference>
<gene>
    <name evidence="11 12" type="primary">ubiA</name>
    <name evidence="12" type="ordered locus">AMF_658</name>
</gene>
<keyword evidence="10 11" id="KW-0472">Membrane</keyword>
<feature type="transmembrane region" description="Helical" evidence="11">
    <location>
        <begin position="107"/>
        <end position="127"/>
    </location>
</feature>
<dbReference type="FunFam" id="1.10.357.140:FF:000008">
    <property type="entry name" value="4-hydroxybenzoate octaprenyltransferase"/>
    <property type="match status" value="1"/>
</dbReference>
<dbReference type="Gene3D" id="1.20.120.1780">
    <property type="entry name" value="UbiA prenyltransferase"/>
    <property type="match status" value="1"/>
</dbReference>
<comment type="catalytic activity">
    <reaction evidence="11">
        <text>all-trans-octaprenyl diphosphate + 4-hydroxybenzoate = 4-hydroxy-3-(all-trans-octaprenyl)benzoate + diphosphate</text>
        <dbReference type="Rhea" id="RHEA:27782"/>
        <dbReference type="ChEBI" id="CHEBI:1617"/>
        <dbReference type="ChEBI" id="CHEBI:17879"/>
        <dbReference type="ChEBI" id="CHEBI:33019"/>
        <dbReference type="ChEBI" id="CHEBI:57711"/>
        <dbReference type="EC" id="2.5.1.39"/>
    </reaction>
</comment>
<feature type="transmembrane region" description="Helical" evidence="11">
    <location>
        <begin position="62"/>
        <end position="86"/>
    </location>
</feature>
<dbReference type="InterPro" id="IPR006370">
    <property type="entry name" value="HB_polyprenyltransferase-like"/>
</dbReference>
<feature type="transmembrane region" description="Helical" evidence="11">
    <location>
        <begin position="157"/>
        <end position="175"/>
    </location>
</feature>
<dbReference type="InterPro" id="IPR000537">
    <property type="entry name" value="UbiA_prenyltransferase"/>
</dbReference>
<keyword evidence="9 11" id="KW-1133">Transmembrane helix</keyword>
<dbReference type="eggNOG" id="COG0382">
    <property type="taxonomic scope" value="Bacteria"/>
</dbReference>
<keyword evidence="11" id="KW-0460">Magnesium</keyword>
<evidence type="ECO:0000313" key="13">
    <source>
        <dbReference type="Proteomes" id="UP000007307"/>
    </source>
</evidence>
<feature type="transmembrane region" description="Helical" evidence="11">
    <location>
        <begin position="287"/>
        <end position="306"/>
    </location>
</feature>
<evidence type="ECO:0000256" key="10">
    <source>
        <dbReference type="ARBA" id="ARBA00023136"/>
    </source>
</evidence>
<evidence type="ECO:0000256" key="1">
    <source>
        <dbReference type="ARBA" id="ARBA00001946"/>
    </source>
</evidence>
<accession>B9KJ35</accession>
<keyword evidence="4 11" id="KW-1003">Cell membrane</keyword>
<evidence type="ECO:0000256" key="9">
    <source>
        <dbReference type="ARBA" id="ARBA00022989"/>
    </source>
</evidence>
<keyword evidence="8 11" id="KW-0812">Transmembrane</keyword>
<evidence type="ECO:0000256" key="11">
    <source>
        <dbReference type="HAMAP-Rule" id="MF_01635"/>
    </source>
</evidence>
<proteinExistence type="inferred from homology"/>
<dbReference type="UniPathway" id="UPA00232"/>
<evidence type="ECO:0000313" key="12">
    <source>
        <dbReference type="EMBL" id="ACM49497.1"/>
    </source>
</evidence>
<dbReference type="PANTHER" id="PTHR11048">
    <property type="entry name" value="PRENYLTRANSFERASES"/>
    <property type="match status" value="1"/>
</dbReference>
<comment type="pathway">
    <text evidence="11">Cofactor biosynthesis; ubiquinone biosynthesis.</text>
</comment>
<dbReference type="KEGG" id="amf:AMF_658"/>
<comment type="function">
    <text evidence="11">Catalyzes the prenylation of para-hydroxybenzoate (PHB) with an all-trans polyprenyl group. Mediates the second step in the final reaction sequence of ubiquinone-8 (UQ-8) biosynthesis, which is the condensation of the polyisoprenoid side chain with PHB, generating the first membrane-bound Q intermediate 3-octaprenyl-4-hydroxybenzoate.</text>
</comment>
<dbReference type="PATRIC" id="fig|320483.3.peg.753"/>
<sequence length="309" mass="34007">MKLVCVLGWPMLLGRVKNLIKCHLPLPYFTLCRLQSVEITLLAAFPALASISIASSSIAKTLWLFVLSAVGAAIVRTAGCVINDIFDRKIDAKVRRTKNRPLASGALTVPQALKVLLLLVGIALGILLLTNAMTFYLSTFFAVGIVLYPLMKRYFSYPQFFLGFVFNCGVLIGSAMAANKLVLGSILLYIGCIFWTTAYDTIYACQDKEDDAILGLGSTAVKFGANTKRYIGRLYILTTTMWVSTGVISSLGAAYYVCMLGIAGIFYYQYAKSDFDSPSRCMYMFRINMYVGLLLFLGAFLGKIGIRFL</sequence>
<dbReference type="InterPro" id="IPR030470">
    <property type="entry name" value="UbiA_prenylTrfase_CS"/>
</dbReference>
<dbReference type="STRING" id="320483.AMF_658"/>
<dbReference type="Proteomes" id="UP000007307">
    <property type="component" value="Chromosome"/>
</dbReference>
<protein>
    <recommendedName>
        <fullName evidence="11">4-hydroxybenzoate octaprenyltransferase</fullName>
        <ecNumber evidence="11">2.5.1.39</ecNumber>
    </recommendedName>
    <alternativeName>
        <fullName evidence="11">4-HB polyprenyltransferase</fullName>
    </alternativeName>
</protein>
<dbReference type="GO" id="GO:0005886">
    <property type="term" value="C:plasma membrane"/>
    <property type="evidence" value="ECO:0007669"/>
    <property type="project" value="UniProtKB-SubCell"/>
</dbReference>
<dbReference type="HAMAP" id="MF_01635">
    <property type="entry name" value="UbiA"/>
    <property type="match status" value="1"/>
</dbReference>
<keyword evidence="6 11" id="KW-0808">Transferase</keyword>
<evidence type="ECO:0000256" key="5">
    <source>
        <dbReference type="ARBA" id="ARBA00022519"/>
    </source>
</evidence>
<evidence type="ECO:0000256" key="2">
    <source>
        <dbReference type="ARBA" id="ARBA00004141"/>
    </source>
</evidence>
<evidence type="ECO:0000256" key="6">
    <source>
        <dbReference type="ARBA" id="ARBA00022679"/>
    </source>
</evidence>
<dbReference type="CDD" id="cd13959">
    <property type="entry name" value="PT_UbiA_COQ2"/>
    <property type="match status" value="1"/>
</dbReference>
<feature type="transmembrane region" description="Helical" evidence="11">
    <location>
        <begin position="133"/>
        <end position="150"/>
    </location>
</feature>
<dbReference type="InterPro" id="IPR039653">
    <property type="entry name" value="Prenyltransferase"/>
</dbReference>
<dbReference type="GO" id="GO:0006744">
    <property type="term" value="P:ubiquinone biosynthetic process"/>
    <property type="evidence" value="ECO:0007669"/>
    <property type="project" value="UniProtKB-UniRule"/>
</dbReference>
<dbReference type="AlphaFoldDB" id="B9KJ35"/>
<name>B9KJ35_ANAMF</name>
<keyword evidence="13" id="KW-1185">Reference proteome</keyword>
<keyword evidence="5 11" id="KW-0997">Cell inner membrane</keyword>
<dbReference type="Gene3D" id="1.10.357.140">
    <property type="entry name" value="UbiA prenyltransferase"/>
    <property type="match status" value="1"/>
</dbReference>
<dbReference type="EMBL" id="CP001079">
    <property type="protein sequence ID" value="ACM49497.1"/>
    <property type="molecule type" value="Genomic_DNA"/>
</dbReference>
<dbReference type="Pfam" id="PF01040">
    <property type="entry name" value="UbiA"/>
    <property type="match status" value="1"/>
</dbReference>